<dbReference type="Gene3D" id="3.40.50.360">
    <property type="match status" value="1"/>
</dbReference>
<dbReference type="GO" id="GO:0005829">
    <property type="term" value="C:cytosol"/>
    <property type="evidence" value="ECO:0007669"/>
    <property type="project" value="TreeGrafter"/>
</dbReference>
<dbReference type="GO" id="GO:0016491">
    <property type="term" value="F:oxidoreductase activity"/>
    <property type="evidence" value="ECO:0007669"/>
    <property type="project" value="TreeGrafter"/>
</dbReference>
<dbReference type="RefSeq" id="WP_109340945.1">
    <property type="nucleotide sequence ID" value="NZ_CP029347.1"/>
</dbReference>
<keyword evidence="2" id="KW-0285">Flavoprotein</keyword>
<reference evidence="5 6" key="1">
    <citation type="submission" date="2018-05" db="EMBL/GenBank/DDBJ databases">
        <title>Salinimonas sp. HMF8227 Genome sequencing and assembly.</title>
        <authorList>
            <person name="Kang H."/>
            <person name="Kang J."/>
            <person name="Cha I."/>
            <person name="Kim H."/>
            <person name="Joh K."/>
        </authorList>
    </citation>
    <scope>NUCLEOTIDE SEQUENCE [LARGE SCALE GENOMIC DNA]</scope>
    <source>
        <strain evidence="5 6">HMF8227</strain>
    </source>
</reference>
<sequence length="158" mass="17227">MTTRFEIIVGSMLGATEYVADAIEEKLAAIGYQSAIHLTPNLNDLEHDAIWLVCTSTHGAGDLPDNIQAFAEQLPDAELDQQPYLVIGLGDSSYDTFCEGGKQMHQLLHQAGGQPLADPHYVDVLAHPIPEEEALSWFEHSLQQPKVRARLSGPGVLV</sequence>
<dbReference type="GO" id="GO:0050660">
    <property type="term" value="F:flavin adenine dinucleotide binding"/>
    <property type="evidence" value="ECO:0007669"/>
    <property type="project" value="TreeGrafter"/>
</dbReference>
<evidence type="ECO:0000313" key="5">
    <source>
        <dbReference type="EMBL" id="AWL13449.1"/>
    </source>
</evidence>
<dbReference type="InterPro" id="IPR008254">
    <property type="entry name" value="Flavodoxin/NO_synth"/>
</dbReference>
<protein>
    <submittedName>
        <fullName evidence="5">Protein MioC like protein</fullName>
    </submittedName>
</protein>
<keyword evidence="6" id="KW-1185">Reference proteome</keyword>
<feature type="domain" description="Flavodoxin-like" evidence="4">
    <location>
        <begin position="5"/>
        <end position="142"/>
    </location>
</feature>
<evidence type="ECO:0000256" key="1">
    <source>
        <dbReference type="ARBA" id="ARBA00001917"/>
    </source>
</evidence>
<name>A0A2S2E756_9ALTE</name>
<dbReference type="InterPro" id="IPR029039">
    <property type="entry name" value="Flavoprotein-like_sf"/>
</dbReference>
<dbReference type="AlphaFoldDB" id="A0A2S2E756"/>
<dbReference type="SUPFAM" id="SSF52218">
    <property type="entry name" value="Flavoproteins"/>
    <property type="match status" value="1"/>
</dbReference>
<dbReference type="GO" id="GO:0010181">
    <property type="term" value="F:FMN binding"/>
    <property type="evidence" value="ECO:0007669"/>
    <property type="project" value="InterPro"/>
</dbReference>
<dbReference type="PROSITE" id="PS50902">
    <property type="entry name" value="FLAVODOXIN_LIKE"/>
    <property type="match status" value="1"/>
</dbReference>
<dbReference type="KEGG" id="salh:HMF8227_03001"/>
<proteinExistence type="predicted"/>
<dbReference type="PANTHER" id="PTHR19384">
    <property type="entry name" value="NITRIC OXIDE SYNTHASE-RELATED"/>
    <property type="match status" value="1"/>
</dbReference>
<accession>A0A2S2E756</accession>
<evidence type="ECO:0000259" key="4">
    <source>
        <dbReference type="PROSITE" id="PS50902"/>
    </source>
</evidence>
<comment type="cofactor">
    <cofactor evidence="1">
        <name>FMN</name>
        <dbReference type="ChEBI" id="CHEBI:58210"/>
    </cofactor>
</comment>
<gene>
    <name evidence="5" type="ORF">HMF8227_03001</name>
</gene>
<dbReference type="OrthoDB" id="359268at2"/>
<evidence type="ECO:0000256" key="3">
    <source>
        <dbReference type="ARBA" id="ARBA00022643"/>
    </source>
</evidence>
<organism evidence="5 6">
    <name type="scientific">Saliniradius amylolyticus</name>
    <dbReference type="NCBI Taxonomy" id="2183582"/>
    <lineage>
        <taxon>Bacteria</taxon>
        <taxon>Pseudomonadati</taxon>
        <taxon>Pseudomonadota</taxon>
        <taxon>Gammaproteobacteria</taxon>
        <taxon>Alteromonadales</taxon>
        <taxon>Alteromonadaceae</taxon>
        <taxon>Saliniradius</taxon>
    </lineage>
</organism>
<dbReference type="Pfam" id="PF00258">
    <property type="entry name" value="Flavodoxin_1"/>
    <property type="match status" value="1"/>
</dbReference>
<keyword evidence="3" id="KW-0288">FMN</keyword>
<evidence type="ECO:0000256" key="2">
    <source>
        <dbReference type="ARBA" id="ARBA00022630"/>
    </source>
</evidence>
<evidence type="ECO:0000313" key="6">
    <source>
        <dbReference type="Proteomes" id="UP000245728"/>
    </source>
</evidence>
<dbReference type="PANTHER" id="PTHR19384:SF128">
    <property type="entry name" value="NADPH OXIDOREDUCTASE A"/>
    <property type="match status" value="1"/>
</dbReference>
<dbReference type="EMBL" id="CP029347">
    <property type="protein sequence ID" value="AWL13449.1"/>
    <property type="molecule type" value="Genomic_DNA"/>
</dbReference>
<dbReference type="Proteomes" id="UP000245728">
    <property type="component" value="Chromosome"/>
</dbReference>